<dbReference type="Proteomes" id="UP001059663">
    <property type="component" value="Chromosome"/>
</dbReference>
<organism evidence="1 2">
    <name type="scientific">Janibacter limosus</name>
    <dbReference type="NCBI Taxonomy" id="53458"/>
    <lineage>
        <taxon>Bacteria</taxon>
        <taxon>Bacillati</taxon>
        <taxon>Actinomycetota</taxon>
        <taxon>Actinomycetes</taxon>
        <taxon>Micrococcales</taxon>
        <taxon>Intrasporangiaceae</taxon>
        <taxon>Janibacter</taxon>
    </lineage>
</organism>
<sequence>MATTPTTDATFEQDVLNSDVPVLVDFWATRCGPCRAVAPVLEELSGQYEGKLKIVKLDTDANPQTTGRYGITSIPSMYVFRGGEVVKTIVGALPKPKIVKELEPFIG</sequence>
<reference evidence="1" key="1">
    <citation type="submission" date="2021-11" db="EMBL/GenBank/DDBJ databases">
        <title>Study of the species diversity of bacterial strains isolated from a unique natural object - Shulgan-Tash cave (Bashkiria).</title>
        <authorList>
            <person name="Sazanova A.L."/>
            <person name="Chirak E.R."/>
            <person name="Safronova V.I."/>
        </authorList>
    </citation>
    <scope>NUCLEOTIDE SEQUENCE</scope>
    <source>
        <strain evidence="1">P1</strain>
    </source>
</reference>
<protein>
    <submittedName>
        <fullName evidence="1">Thioredoxin</fullName>
    </submittedName>
</protein>
<gene>
    <name evidence="1" type="primary">trxA</name>
    <name evidence="1" type="ORF">LP422_21665</name>
</gene>
<accession>A0AC61U4D1</accession>
<proteinExistence type="predicted"/>
<name>A0AC61U4D1_9MICO</name>
<evidence type="ECO:0000313" key="2">
    <source>
        <dbReference type="Proteomes" id="UP001059663"/>
    </source>
</evidence>
<evidence type="ECO:0000313" key="1">
    <source>
        <dbReference type="EMBL" id="UUZ44848.1"/>
    </source>
</evidence>
<dbReference type="EMBL" id="CP087977">
    <property type="protein sequence ID" value="UUZ44848.1"/>
    <property type="molecule type" value="Genomic_DNA"/>
</dbReference>